<feature type="region of interest" description="Disordered" evidence="1">
    <location>
        <begin position="1"/>
        <end position="204"/>
    </location>
</feature>
<accession>A0A2G5HKC3</accession>
<evidence type="ECO:0000313" key="5">
    <source>
        <dbReference type="Proteomes" id="UP001302367"/>
    </source>
</evidence>
<dbReference type="OrthoDB" id="5335351at2759"/>
<dbReference type="Proteomes" id="UP001302367">
    <property type="component" value="Chromosome 4"/>
</dbReference>
<organism evidence="2 4">
    <name type="scientific">Cercospora beticola</name>
    <name type="common">Sugarbeet leaf spot fungus</name>
    <dbReference type="NCBI Taxonomy" id="122368"/>
    <lineage>
        <taxon>Eukaryota</taxon>
        <taxon>Fungi</taxon>
        <taxon>Dikarya</taxon>
        <taxon>Ascomycota</taxon>
        <taxon>Pezizomycotina</taxon>
        <taxon>Dothideomycetes</taxon>
        <taxon>Dothideomycetidae</taxon>
        <taxon>Mycosphaerellales</taxon>
        <taxon>Mycosphaerellaceae</taxon>
        <taxon>Cercospora</taxon>
    </lineage>
</organism>
<name>A0A2G5HKC3_CERBT</name>
<feature type="compositionally biased region" description="Basic and acidic residues" evidence="1">
    <location>
        <begin position="76"/>
        <end position="91"/>
    </location>
</feature>
<feature type="compositionally biased region" description="Low complexity" evidence="1">
    <location>
        <begin position="108"/>
        <end position="120"/>
    </location>
</feature>
<gene>
    <name evidence="2" type="ORF">CB0940_04618</name>
    <name evidence="3" type="ORF">RHO25_006506</name>
</gene>
<reference evidence="3 5" key="2">
    <citation type="submission" date="2023-09" db="EMBL/GenBank/DDBJ databases">
        <title>Complete-Gapless Cercospora beticola genome.</title>
        <authorList>
            <person name="Wyatt N.A."/>
            <person name="Spanner R.E."/>
            <person name="Bolton M.D."/>
        </authorList>
    </citation>
    <scope>NUCLEOTIDE SEQUENCE [LARGE SCALE GENOMIC DNA]</scope>
    <source>
        <strain evidence="3">Cb09-40</strain>
    </source>
</reference>
<feature type="compositionally biased region" description="Low complexity" evidence="1">
    <location>
        <begin position="60"/>
        <end position="71"/>
    </location>
</feature>
<evidence type="ECO:0000256" key="1">
    <source>
        <dbReference type="SAM" id="MobiDB-lite"/>
    </source>
</evidence>
<evidence type="ECO:0000313" key="3">
    <source>
        <dbReference type="EMBL" id="WPB01874.1"/>
    </source>
</evidence>
<feature type="compositionally biased region" description="Low complexity" evidence="1">
    <location>
        <begin position="22"/>
        <end position="36"/>
    </location>
</feature>
<evidence type="ECO:0000313" key="2">
    <source>
        <dbReference type="EMBL" id="PIA92980.1"/>
    </source>
</evidence>
<dbReference type="AlphaFoldDB" id="A0A2G5HKC3"/>
<dbReference type="EMBL" id="CP134187">
    <property type="protein sequence ID" value="WPB01874.1"/>
    <property type="molecule type" value="Genomic_DNA"/>
</dbReference>
<dbReference type="Proteomes" id="UP000230605">
    <property type="component" value="Chromosome 4"/>
</dbReference>
<proteinExistence type="predicted"/>
<feature type="compositionally biased region" description="Acidic residues" evidence="1">
    <location>
        <begin position="178"/>
        <end position="198"/>
    </location>
</feature>
<keyword evidence="5" id="KW-1185">Reference proteome</keyword>
<feature type="compositionally biased region" description="Polar residues" evidence="1">
    <location>
        <begin position="133"/>
        <end position="145"/>
    </location>
</feature>
<reference evidence="2 4" key="1">
    <citation type="submission" date="2015-10" db="EMBL/GenBank/DDBJ databases">
        <title>The cercosporin biosynthetic gene cluster was horizontally transferred to several fungal lineages and shown to be expanded in Cercospora beticola based on microsynteny with recipient genomes.</title>
        <authorList>
            <person name="De Jonge R."/>
            <person name="Ebert M.K."/>
            <person name="Suttle J.C."/>
            <person name="Jurick Ii W.M."/>
            <person name="Secor G.A."/>
            <person name="Thomma B.P."/>
            <person name="Van De Peer Y."/>
            <person name="Bolton M.D."/>
        </authorList>
    </citation>
    <scope>NUCLEOTIDE SEQUENCE [LARGE SCALE GENOMIC DNA]</scope>
    <source>
        <strain evidence="2 4">09-40</strain>
    </source>
</reference>
<sequence length="298" mass="32898">MLPSTYLSPESQGNPDTTSNQPSSPLSSLGSSPSSPTQREMEASRTDIASSEAMPPPAKPDAASKSANASSKRSHDKMNERAERASSRQDDAESDTTKGSTRGKNRANSTDTVNTVTNVSQDEGPSLRETDMNTEGLSQRPPQSAQAPGTPQPKQKAKPQPKKSKSKKTPKPVQDQPVTEDEAENDIDSSVDDEDASELPDQPIEGFDWEGLIYEYHKKTTALEQRESEIMGGCRQLMDFFEAWAVVGSRKETARSFKRLKTQMAYVEREEYDLDQKRLHYIQVVNAFKSALQLLANQ</sequence>
<protein>
    <submittedName>
        <fullName evidence="2">Uncharacterized protein</fullName>
    </submittedName>
</protein>
<dbReference type="EMBL" id="LKMD01000105">
    <property type="protein sequence ID" value="PIA92980.1"/>
    <property type="molecule type" value="Genomic_DNA"/>
</dbReference>
<feature type="compositionally biased region" description="Basic residues" evidence="1">
    <location>
        <begin position="155"/>
        <end position="170"/>
    </location>
</feature>
<evidence type="ECO:0000313" key="4">
    <source>
        <dbReference type="Proteomes" id="UP000230605"/>
    </source>
</evidence>
<feature type="compositionally biased region" description="Polar residues" evidence="1">
    <location>
        <begin position="1"/>
        <end position="21"/>
    </location>
</feature>